<evidence type="ECO:0000256" key="2">
    <source>
        <dbReference type="ARBA" id="ARBA00006540"/>
    </source>
</evidence>
<gene>
    <name evidence="9" type="ORF">RNJ44_04978</name>
</gene>
<keyword evidence="5" id="KW-0496">Mitochondrion</keyword>
<keyword evidence="6 8" id="KW-0687">Ribonucleoprotein</keyword>
<sequence length="264" mass="29219">MMRNSLRVLGFVRQSSTRPKLVAGSVMSSLTLETPIKKHSPKEAHMRKWLPNRCGAITQKVGMMPYFDEKTGERIAATILQFNNVEVLLHRTIEENGYYACQVGYGNRSPDKLSRQLLGHFASKGVNPKEEVSEFRVKNEDGLLPVGSHIKPSFFTAGNFLDVRSVSKGKGFAGVMKRHNFKGLRASHGTSVMHRHGGSYGQNQDPGRVLPGKKMPGHMGVQNVTVQNVKIIKTDDVNNVIWVKGAVPGPNGTYVKIQDAIKKQ</sequence>
<keyword evidence="3" id="KW-0809">Transit peptide</keyword>
<dbReference type="InterPro" id="IPR000597">
    <property type="entry name" value="Ribosomal_uL3"/>
</dbReference>
<dbReference type="PANTHER" id="PTHR11229:SF8">
    <property type="entry name" value="LARGE RIBOSOMAL SUBUNIT PROTEIN UL3M"/>
    <property type="match status" value="1"/>
</dbReference>
<evidence type="ECO:0000256" key="7">
    <source>
        <dbReference type="ARBA" id="ARBA00035209"/>
    </source>
</evidence>
<dbReference type="InterPro" id="IPR019926">
    <property type="entry name" value="Ribosomal_uL3_CS"/>
</dbReference>
<reference evidence="9 10" key="1">
    <citation type="submission" date="2024-05" db="EMBL/GenBank/DDBJ databases">
        <title>Long read based assembly of the Candida bracarensis genome reveals expanded adhesin content.</title>
        <authorList>
            <person name="Marcet-Houben M."/>
            <person name="Ksiezopolska E."/>
            <person name="Gabaldon T."/>
        </authorList>
    </citation>
    <scope>NUCLEOTIDE SEQUENCE [LARGE SCALE GENOMIC DNA]</scope>
    <source>
        <strain evidence="9 10">CBM6</strain>
    </source>
</reference>
<keyword evidence="4 8" id="KW-0689">Ribosomal protein</keyword>
<evidence type="ECO:0000313" key="9">
    <source>
        <dbReference type="EMBL" id="KAL3233062.1"/>
    </source>
</evidence>
<dbReference type="InterPro" id="IPR019927">
    <property type="entry name" value="Ribosomal_uL3_bac/org-type"/>
</dbReference>
<evidence type="ECO:0000256" key="3">
    <source>
        <dbReference type="ARBA" id="ARBA00022946"/>
    </source>
</evidence>
<comment type="caution">
    <text evidence="9">The sequence shown here is derived from an EMBL/GenBank/DDBJ whole genome shotgun (WGS) entry which is preliminary data.</text>
</comment>
<dbReference type="PANTHER" id="PTHR11229">
    <property type="entry name" value="50S RIBOSOMAL PROTEIN L3"/>
    <property type="match status" value="1"/>
</dbReference>
<protein>
    <recommendedName>
        <fullName evidence="7">Large ribosomal subunit protein uL3m</fullName>
    </recommendedName>
</protein>
<dbReference type="HAMAP" id="MF_01325_B">
    <property type="entry name" value="Ribosomal_uL3_B"/>
    <property type="match status" value="1"/>
</dbReference>
<evidence type="ECO:0000256" key="4">
    <source>
        <dbReference type="ARBA" id="ARBA00022980"/>
    </source>
</evidence>
<proteinExistence type="inferred from homology"/>
<evidence type="ECO:0000256" key="5">
    <source>
        <dbReference type="ARBA" id="ARBA00023128"/>
    </source>
</evidence>
<keyword evidence="10" id="KW-1185">Reference proteome</keyword>
<organism evidence="9 10">
    <name type="scientific">Nakaseomyces bracarensis</name>
    <dbReference type="NCBI Taxonomy" id="273131"/>
    <lineage>
        <taxon>Eukaryota</taxon>
        <taxon>Fungi</taxon>
        <taxon>Dikarya</taxon>
        <taxon>Ascomycota</taxon>
        <taxon>Saccharomycotina</taxon>
        <taxon>Saccharomycetes</taxon>
        <taxon>Saccharomycetales</taxon>
        <taxon>Saccharomycetaceae</taxon>
        <taxon>Nakaseomyces</taxon>
    </lineage>
</organism>
<dbReference type="InterPro" id="IPR009000">
    <property type="entry name" value="Transl_B-barrel_sf"/>
</dbReference>
<dbReference type="SUPFAM" id="SSF50447">
    <property type="entry name" value="Translation proteins"/>
    <property type="match status" value="1"/>
</dbReference>
<dbReference type="Gene3D" id="2.40.30.10">
    <property type="entry name" value="Translation factors"/>
    <property type="match status" value="1"/>
</dbReference>
<dbReference type="Pfam" id="PF00297">
    <property type="entry name" value="Ribosomal_L3"/>
    <property type="match status" value="1"/>
</dbReference>
<accession>A0ABR4NWF4</accession>
<evidence type="ECO:0000256" key="8">
    <source>
        <dbReference type="RuleBase" id="RU003905"/>
    </source>
</evidence>
<dbReference type="PROSITE" id="PS00474">
    <property type="entry name" value="RIBOSOMAL_L3"/>
    <property type="match status" value="1"/>
</dbReference>
<evidence type="ECO:0000256" key="6">
    <source>
        <dbReference type="ARBA" id="ARBA00023274"/>
    </source>
</evidence>
<evidence type="ECO:0000256" key="1">
    <source>
        <dbReference type="ARBA" id="ARBA00004173"/>
    </source>
</evidence>
<evidence type="ECO:0000313" key="10">
    <source>
        <dbReference type="Proteomes" id="UP001623330"/>
    </source>
</evidence>
<name>A0ABR4NWF4_9SACH</name>
<dbReference type="Gene3D" id="3.30.160.810">
    <property type="match status" value="1"/>
</dbReference>
<dbReference type="EMBL" id="JBEVYD010000005">
    <property type="protein sequence ID" value="KAL3233062.1"/>
    <property type="molecule type" value="Genomic_DNA"/>
</dbReference>
<dbReference type="NCBIfam" id="TIGR03625">
    <property type="entry name" value="L3_bact"/>
    <property type="match status" value="1"/>
</dbReference>
<dbReference type="Proteomes" id="UP001623330">
    <property type="component" value="Unassembled WGS sequence"/>
</dbReference>
<comment type="subcellular location">
    <subcellularLocation>
        <location evidence="1">Mitochondrion</location>
    </subcellularLocation>
</comment>
<comment type="similarity">
    <text evidence="2 8">Belongs to the universal ribosomal protein uL3 family.</text>
</comment>